<dbReference type="InterPro" id="IPR005190">
    <property type="entry name" value="GlnE_rpt_dom"/>
</dbReference>
<reference evidence="9 10" key="1">
    <citation type="journal article" date="1998" name="Nature">
        <title>The complete genome of the hyperthermophilic bacterium Aquifex aeolicus.</title>
        <authorList>
            <person name="Deckert G."/>
            <person name="Warren P.V."/>
            <person name="Gaasterland T."/>
            <person name="Young W.G."/>
            <person name="Lenox A.L."/>
            <person name="Graham D.E."/>
            <person name="Overbeek R."/>
            <person name="Snead M.A."/>
            <person name="Keller M."/>
            <person name="Aujay M."/>
            <person name="Huber R."/>
            <person name="Feldman R.A."/>
            <person name="Short J.M."/>
            <person name="Olson G.J."/>
            <person name="Swanson R.V."/>
        </authorList>
    </citation>
    <scope>NUCLEOTIDE SEQUENCE [LARGE SCALE GENOMIC DNA]</scope>
    <source>
        <strain evidence="9 10">VF5</strain>
    </source>
</reference>
<accession>O67651</accession>
<dbReference type="GO" id="GO:0016874">
    <property type="term" value="F:ligase activity"/>
    <property type="evidence" value="ECO:0007669"/>
    <property type="project" value="UniProtKB-KW"/>
</dbReference>
<name>O67651_AQUAE</name>
<gene>
    <name evidence="9" type="primary">glnE</name>
    <name evidence="9" type="ordered locus">aq_1774</name>
</gene>
<evidence type="ECO:0000313" key="9">
    <source>
        <dbReference type="EMBL" id="AAC07604.1"/>
    </source>
</evidence>
<dbReference type="InterPro" id="IPR043519">
    <property type="entry name" value="NT_sf"/>
</dbReference>
<feature type="domain" description="PII-uridylyltransferase/Glutamine-synthetase adenylyltransferase" evidence="8">
    <location>
        <begin position="685"/>
        <end position="794"/>
    </location>
</feature>
<evidence type="ECO:0000256" key="1">
    <source>
        <dbReference type="ARBA" id="ARBA00022679"/>
    </source>
</evidence>
<evidence type="ECO:0000313" key="10">
    <source>
        <dbReference type="Proteomes" id="UP000000798"/>
    </source>
</evidence>
<feature type="domain" description="Glutamate-ammonia ligase adenylyltransferase repeated" evidence="7">
    <location>
        <begin position="21"/>
        <end position="155"/>
    </location>
</feature>
<dbReference type="SUPFAM" id="SSF81593">
    <property type="entry name" value="Nucleotidyltransferase substrate binding subunit/domain"/>
    <property type="match status" value="2"/>
</dbReference>
<evidence type="ECO:0000256" key="2">
    <source>
        <dbReference type="ARBA" id="ARBA00022695"/>
    </source>
</evidence>
<dbReference type="GO" id="GO:0005829">
    <property type="term" value="C:cytosol"/>
    <property type="evidence" value="ECO:0000318"/>
    <property type="project" value="GO_Central"/>
</dbReference>
<keyword evidence="9" id="KW-0436">Ligase</keyword>
<dbReference type="Gene3D" id="1.20.120.330">
    <property type="entry name" value="Nucleotidyltransferases domain 2"/>
    <property type="match status" value="2"/>
</dbReference>
<dbReference type="GO" id="GO:0000820">
    <property type="term" value="P:regulation of glutamine family amino acid metabolic process"/>
    <property type="evidence" value="ECO:0000318"/>
    <property type="project" value="GO_Central"/>
</dbReference>
<proteinExistence type="predicted"/>
<feature type="domain" description="PII-uridylyltransferase/Glutamine-synthetase adenylyltransferase" evidence="8">
    <location>
        <begin position="175"/>
        <end position="313"/>
    </location>
</feature>
<dbReference type="Pfam" id="PF08335">
    <property type="entry name" value="GlnD_UR_UTase"/>
    <property type="match status" value="2"/>
</dbReference>
<dbReference type="PIR" id="A70453">
    <property type="entry name" value="A70453"/>
</dbReference>
<dbReference type="PANTHER" id="PTHR30621">
    <property type="entry name" value="GLUTAMINE SYNTHETASE ADENYLYLTRANSFERASE"/>
    <property type="match status" value="1"/>
</dbReference>
<dbReference type="STRING" id="224324.aq_1774"/>
<dbReference type="KEGG" id="aae:aq_1774"/>
<dbReference type="EMBL" id="AE000657">
    <property type="protein sequence ID" value="AAC07604.1"/>
    <property type="molecule type" value="Genomic_DNA"/>
</dbReference>
<dbReference type="EnsemblBacteria" id="AAC07604">
    <property type="protein sequence ID" value="AAC07604"/>
    <property type="gene ID" value="aq_1774"/>
</dbReference>
<dbReference type="GO" id="GO:0005524">
    <property type="term" value="F:ATP binding"/>
    <property type="evidence" value="ECO:0007669"/>
    <property type="project" value="UniProtKB-KW"/>
</dbReference>
<dbReference type="SUPFAM" id="SSF81301">
    <property type="entry name" value="Nucleotidyltransferase"/>
    <property type="match status" value="2"/>
</dbReference>
<dbReference type="AlphaFoldDB" id="O67651"/>
<protein>
    <submittedName>
        <fullName evidence="9">Glutamate ammonia ligase adenylyl-transferase</fullName>
    </submittedName>
</protein>
<dbReference type="eggNOG" id="COG1391">
    <property type="taxonomic scope" value="Bacteria"/>
</dbReference>
<dbReference type="FunCoup" id="O67651">
    <property type="interactions" value="147"/>
</dbReference>
<evidence type="ECO:0000259" key="7">
    <source>
        <dbReference type="Pfam" id="PF03710"/>
    </source>
</evidence>
<organism evidence="9 10">
    <name type="scientific">Aquifex aeolicus (strain VF5)</name>
    <dbReference type="NCBI Taxonomy" id="224324"/>
    <lineage>
        <taxon>Bacteria</taxon>
        <taxon>Pseudomonadati</taxon>
        <taxon>Aquificota</taxon>
        <taxon>Aquificia</taxon>
        <taxon>Aquificales</taxon>
        <taxon>Aquificaceae</taxon>
        <taxon>Aquifex</taxon>
    </lineage>
</organism>
<evidence type="ECO:0000256" key="5">
    <source>
        <dbReference type="ARBA" id="ARBA00022842"/>
    </source>
</evidence>
<evidence type="ECO:0000256" key="4">
    <source>
        <dbReference type="ARBA" id="ARBA00022840"/>
    </source>
</evidence>
<keyword evidence="5" id="KW-0460">Magnesium</keyword>
<dbReference type="HOGENOM" id="CLU_006233_0_0_0"/>
<dbReference type="InParanoid" id="O67651"/>
<evidence type="ECO:0000256" key="6">
    <source>
        <dbReference type="ARBA" id="ARBA00023268"/>
    </source>
</evidence>
<dbReference type="Pfam" id="PF03710">
    <property type="entry name" value="GlnE"/>
    <property type="match status" value="2"/>
</dbReference>
<keyword evidence="1" id="KW-0808">Transferase</keyword>
<dbReference type="PANTHER" id="PTHR30621:SF0">
    <property type="entry name" value="BIFUNCTIONAL GLUTAMINE SYNTHETASE ADENYLYLTRANSFERASE_ADENYLYL-REMOVING ENZYME"/>
    <property type="match status" value="1"/>
</dbReference>
<dbReference type="Proteomes" id="UP000000798">
    <property type="component" value="Chromosome"/>
</dbReference>
<dbReference type="InterPro" id="IPR023057">
    <property type="entry name" value="GlnE"/>
</dbReference>
<keyword evidence="3" id="KW-0547">Nucleotide-binding</keyword>
<keyword evidence="2" id="KW-0548">Nucleotidyltransferase</keyword>
<evidence type="ECO:0000256" key="3">
    <source>
        <dbReference type="ARBA" id="ARBA00022741"/>
    </source>
</evidence>
<dbReference type="InterPro" id="IPR013546">
    <property type="entry name" value="PII_UdlTrfase/GS_AdlTrfase"/>
</dbReference>
<evidence type="ECO:0000259" key="8">
    <source>
        <dbReference type="Pfam" id="PF08335"/>
    </source>
</evidence>
<dbReference type="GO" id="GO:0008882">
    <property type="term" value="F:[glutamate-ammonia-ligase] adenylyltransferase activity"/>
    <property type="evidence" value="ECO:0000318"/>
    <property type="project" value="GO_Central"/>
</dbReference>
<keyword evidence="6" id="KW-0511">Multifunctional enzyme</keyword>
<dbReference type="Gene3D" id="3.30.460.10">
    <property type="entry name" value="Beta Polymerase, domain 2"/>
    <property type="match status" value="2"/>
</dbReference>
<keyword evidence="4" id="KW-0067">ATP-binding</keyword>
<dbReference type="CDD" id="cd05401">
    <property type="entry name" value="NT_GlnE_GlnD_like"/>
    <property type="match status" value="2"/>
</dbReference>
<feature type="domain" description="Glutamate-ammonia ligase adenylyltransferase repeated" evidence="7">
    <location>
        <begin position="424"/>
        <end position="648"/>
    </location>
</feature>
<sequence>MSTLTSPTRLWKLPTRGFKGAVEKFGKPLEENGKEATATVIGLGKLGSEELNYYSDVDLMFIHSTDKGKAGNLSLNDFFQRLFQKVVKLLNAQTPEGVPYFVDLDLRPFGKSGPLSMPLRSAELYYESYGRIWERFALLRARYCAGDEELAQKFMKEVVRPFVFGPADYKLVEEIRLMKKRIEAEAKKKFIKGYNVKTGEGGIREVEFSVQSLVILLGSKTPILRESNTYRAIYKLMQKGVFSSEEAQKLEESYTFLRKLEHRIQLRECLQTQVLKESDKETFAKFLGFESKEEFEEKLKETRAFVKSVFSQILPEREEEELDELQEAVIMEDEESGTQILKQKGFKSTRQIFTLLSEPLYGSMNVHFTEKEKKLYIKLIPKLVNLALSSQNPDQSIKNFFKFFFNPTGRRVILSEHKREEFLEKLFTVFSVSDYLSHLVARNPDLVEDALTLYRDFPKFEDFKREFEKYRETLNLSPENLYRRFKTVWEVRIGLVYLLKEEDRYEKLKKLYISLSTLADFILSNLWKDITLEENTALLYALGKLGSRELNFNSDLDLVFAVKSLEEKEKVHEKAKELVRFLTAHTTEGYLYSVDFRLRPMGSKGELVPTFDFYKKYFEKEARTWERLAWTRARYITGNEEFKEEFERLIENFLFEKPWGEKEKREVYEMRMKLQSVAKRGRGVVDLKLGEGGIVDGEFLVQYLLIKEKIRETSMIRGFEVLMEKYPRLKEAYDSFMFLRLVETHLRLSKERGTSVLSEQDIPKVALSLGMKPEELKESIKEKMKKMREVFNEFLAQ</sequence>
<keyword evidence="10" id="KW-1185">Reference proteome</keyword>